<dbReference type="Proteomes" id="UP000315750">
    <property type="component" value="Chromosome"/>
</dbReference>
<accession>A0A518AIB8</accession>
<name>A0A518AIB8_9BACT</name>
<organism evidence="1 2">
    <name type="scientific">Aeoliella mucimassa</name>
    <dbReference type="NCBI Taxonomy" id="2527972"/>
    <lineage>
        <taxon>Bacteria</taxon>
        <taxon>Pseudomonadati</taxon>
        <taxon>Planctomycetota</taxon>
        <taxon>Planctomycetia</taxon>
        <taxon>Pirellulales</taxon>
        <taxon>Lacipirellulaceae</taxon>
        <taxon>Aeoliella</taxon>
    </lineage>
</organism>
<dbReference type="AlphaFoldDB" id="A0A518AIB8"/>
<evidence type="ECO:0008006" key="3">
    <source>
        <dbReference type="Google" id="ProtNLM"/>
    </source>
</evidence>
<protein>
    <recommendedName>
        <fullName evidence="3">DUF4265 domain-containing protein</fullName>
    </recommendedName>
</protein>
<dbReference type="Pfam" id="PF14085">
    <property type="entry name" value="DUF4265"/>
    <property type="match status" value="1"/>
</dbReference>
<dbReference type="KEGG" id="amuc:Pan181_06670"/>
<sequence length="160" mass="17635">MKPEENTPIKIIASFKDGKPVHEEVPAAKVDNNHYRLLASPGFAPGVASGDEIAFVDSEPLGYRLIKRAGNVCVQMFLLQCSTRDRNHIASVVKSIGGWVDGGLDHSNGHLLILTFPVLVGFESIEQAMARLSAHFPDSQWMYGNVYELSDGTTPLNWWL</sequence>
<dbReference type="OrthoDB" id="9003131at2"/>
<reference evidence="1 2" key="1">
    <citation type="submission" date="2019-02" db="EMBL/GenBank/DDBJ databases">
        <title>Deep-cultivation of Planctomycetes and their phenomic and genomic characterization uncovers novel biology.</title>
        <authorList>
            <person name="Wiegand S."/>
            <person name="Jogler M."/>
            <person name="Boedeker C."/>
            <person name="Pinto D."/>
            <person name="Vollmers J."/>
            <person name="Rivas-Marin E."/>
            <person name="Kohn T."/>
            <person name="Peeters S.H."/>
            <person name="Heuer A."/>
            <person name="Rast P."/>
            <person name="Oberbeckmann S."/>
            <person name="Bunk B."/>
            <person name="Jeske O."/>
            <person name="Meyerdierks A."/>
            <person name="Storesund J.E."/>
            <person name="Kallscheuer N."/>
            <person name="Luecker S."/>
            <person name="Lage O.M."/>
            <person name="Pohl T."/>
            <person name="Merkel B.J."/>
            <person name="Hornburger P."/>
            <person name="Mueller R.-W."/>
            <person name="Bruemmer F."/>
            <person name="Labrenz M."/>
            <person name="Spormann A.M."/>
            <person name="Op den Camp H."/>
            <person name="Overmann J."/>
            <person name="Amann R."/>
            <person name="Jetten M.S.M."/>
            <person name="Mascher T."/>
            <person name="Medema M.H."/>
            <person name="Devos D.P."/>
            <person name="Kaster A.-K."/>
            <person name="Ovreas L."/>
            <person name="Rohde M."/>
            <person name="Galperin M.Y."/>
            <person name="Jogler C."/>
        </authorList>
    </citation>
    <scope>NUCLEOTIDE SEQUENCE [LARGE SCALE GENOMIC DNA]</scope>
    <source>
        <strain evidence="1 2">Pan181</strain>
    </source>
</reference>
<dbReference type="RefSeq" id="WP_145245460.1">
    <property type="nucleotide sequence ID" value="NZ_CP036278.1"/>
</dbReference>
<evidence type="ECO:0000313" key="2">
    <source>
        <dbReference type="Proteomes" id="UP000315750"/>
    </source>
</evidence>
<gene>
    <name evidence="1" type="ORF">Pan181_06670</name>
</gene>
<keyword evidence="2" id="KW-1185">Reference proteome</keyword>
<dbReference type="InterPro" id="IPR025361">
    <property type="entry name" value="DUF4265"/>
</dbReference>
<proteinExistence type="predicted"/>
<dbReference type="EMBL" id="CP036278">
    <property type="protein sequence ID" value="QDU54485.1"/>
    <property type="molecule type" value="Genomic_DNA"/>
</dbReference>
<evidence type="ECO:0000313" key="1">
    <source>
        <dbReference type="EMBL" id="QDU54485.1"/>
    </source>
</evidence>